<dbReference type="Proteomes" id="UP000814128">
    <property type="component" value="Unassembled WGS sequence"/>
</dbReference>
<evidence type="ECO:0000313" key="1">
    <source>
        <dbReference type="EMBL" id="KAI0034539.1"/>
    </source>
</evidence>
<organism evidence="1 2">
    <name type="scientific">Vararia minispora EC-137</name>
    <dbReference type="NCBI Taxonomy" id="1314806"/>
    <lineage>
        <taxon>Eukaryota</taxon>
        <taxon>Fungi</taxon>
        <taxon>Dikarya</taxon>
        <taxon>Basidiomycota</taxon>
        <taxon>Agaricomycotina</taxon>
        <taxon>Agaricomycetes</taxon>
        <taxon>Russulales</taxon>
        <taxon>Lachnocladiaceae</taxon>
        <taxon>Vararia</taxon>
    </lineage>
</organism>
<accession>A0ACB8QRN0</accession>
<protein>
    <submittedName>
        <fullName evidence="1">PPP4R2-domain-containing protein</fullName>
    </submittedName>
</protein>
<feature type="non-terminal residue" evidence="1">
    <location>
        <position position="278"/>
    </location>
</feature>
<name>A0ACB8QRN0_9AGAM</name>
<evidence type="ECO:0000313" key="2">
    <source>
        <dbReference type="Proteomes" id="UP000814128"/>
    </source>
</evidence>
<reference evidence="1" key="2">
    <citation type="journal article" date="2022" name="New Phytol.">
        <title>Evolutionary transition to the ectomycorrhizal habit in the genomes of a hyperdiverse lineage of mushroom-forming fungi.</title>
        <authorList>
            <person name="Looney B."/>
            <person name="Miyauchi S."/>
            <person name="Morin E."/>
            <person name="Drula E."/>
            <person name="Courty P.E."/>
            <person name="Kohler A."/>
            <person name="Kuo A."/>
            <person name="LaButti K."/>
            <person name="Pangilinan J."/>
            <person name="Lipzen A."/>
            <person name="Riley R."/>
            <person name="Andreopoulos W."/>
            <person name="He G."/>
            <person name="Johnson J."/>
            <person name="Nolan M."/>
            <person name="Tritt A."/>
            <person name="Barry K.W."/>
            <person name="Grigoriev I.V."/>
            <person name="Nagy L.G."/>
            <person name="Hibbett D."/>
            <person name="Henrissat B."/>
            <person name="Matheny P.B."/>
            <person name="Labbe J."/>
            <person name="Martin F.M."/>
        </authorList>
    </citation>
    <scope>NUCLEOTIDE SEQUENCE</scope>
    <source>
        <strain evidence="1">EC-137</strain>
    </source>
</reference>
<sequence>EYNVTLQKIADTDEVDVEWTKLKEIIKHKLDEARNIASFLADTQKLKEAFESVPPFSEQPSTPGGLKIAPFPPRNAPPRPLLPGPNDVIATDVPKLFLLEGEANAMEEIIHLQLDTFEDTPFSIQRLAELCIRPRVHYSVLGKYLRAVERVIYVTSTWPSFPPLPPQPSPANAVGQASITPLSATPSTPLFSPIPFLHEDARRSKSRSPPPSPLALASTGSVALDGGERALGLVDELDDPRPGHLSEHPTAISSVTSVGAPGVLSLEARFVKATEDSA</sequence>
<feature type="non-terminal residue" evidence="1">
    <location>
        <position position="1"/>
    </location>
</feature>
<dbReference type="EMBL" id="MU273499">
    <property type="protein sequence ID" value="KAI0034539.1"/>
    <property type="molecule type" value="Genomic_DNA"/>
</dbReference>
<reference evidence="1" key="1">
    <citation type="submission" date="2021-02" db="EMBL/GenBank/DDBJ databases">
        <authorList>
            <consortium name="DOE Joint Genome Institute"/>
            <person name="Ahrendt S."/>
            <person name="Looney B.P."/>
            <person name="Miyauchi S."/>
            <person name="Morin E."/>
            <person name="Drula E."/>
            <person name="Courty P.E."/>
            <person name="Chicoki N."/>
            <person name="Fauchery L."/>
            <person name="Kohler A."/>
            <person name="Kuo A."/>
            <person name="Labutti K."/>
            <person name="Pangilinan J."/>
            <person name="Lipzen A."/>
            <person name="Riley R."/>
            <person name="Andreopoulos W."/>
            <person name="He G."/>
            <person name="Johnson J."/>
            <person name="Barry K.W."/>
            <person name="Grigoriev I.V."/>
            <person name="Nagy L."/>
            <person name="Hibbett D."/>
            <person name="Henrissat B."/>
            <person name="Matheny P.B."/>
            <person name="Labbe J."/>
            <person name="Martin F."/>
        </authorList>
    </citation>
    <scope>NUCLEOTIDE SEQUENCE</scope>
    <source>
        <strain evidence="1">EC-137</strain>
    </source>
</reference>
<keyword evidence="2" id="KW-1185">Reference proteome</keyword>
<gene>
    <name evidence="1" type="ORF">K488DRAFT_38059</name>
</gene>
<proteinExistence type="predicted"/>
<comment type="caution">
    <text evidence="1">The sequence shown here is derived from an EMBL/GenBank/DDBJ whole genome shotgun (WGS) entry which is preliminary data.</text>
</comment>